<proteinExistence type="predicted"/>
<gene>
    <name evidence="1" type="primary">rps2</name>
</gene>
<dbReference type="SUPFAM" id="SSF52313">
    <property type="entry name" value="Ribosomal protein S2"/>
    <property type="match status" value="1"/>
</dbReference>
<protein>
    <submittedName>
        <fullName evidence="1">Ribosomal protein S2</fullName>
    </submittedName>
</protein>
<accession>A0A2Z5ZBG5</accession>
<dbReference type="EMBL" id="AP018510">
    <property type="protein sequence ID" value="BBC77767.1"/>
    <property type="molecule type" value="Genomic_DNA"/>
</dbReference>
<dbReference type="AlphaFoldDB" id="A0A2Z5ZBG5"/>
<dbReference type="Gene3D" id="3.40.50.10490">
    <property type="entry name" value="Glucose-6-phosphate isomerase like protein, domain 1"/>
    <property type="match status" value="1"/>
</dbReference>
<organism evidence="1">
    <name type="scientific">Nitzschia sp. NIES-3581</name>
    <dbReference type="NCBI Taxonomy" id="2083274"/>
    <lineage>
        <taxon>Eukaryota</taxon>
        <taxon>Sar</taxon>
        <taxon>Stramenopiles</taxon>
        <taxon>Ochrophyta</taxon>
        <taxon>Bacillariophyta</taxon>
        <taxon>Bacillariophyceae</taxon>
        <taxon>Bacillariophycidae</taxon>
        <taxon>Bacillariales</taxon>
        <taxon>Bacillariaceae</taxon>
        <taxon>Nitzschia</taxon>
    </lineage>
</organism>
<sequence>MKIKRLKFKQILKLHLLSSQAYKHAEKKISSGILTDFNLTQVISGLKKALHIIFEYNQANKTILFIGVPKKLELKINRLTAHSAVPYNFDLQGVIANNVKSSKLSKVGNQSSSKLYLKSLMPKLQKKPDLVVLFSHEKKQAIINESYVSKVPVIAFNSDGVSEDIWSNNFYNFKGVDSNSTTAFNKNLFFLGLNFLFKNFKKKSQSQTTSSNFNLIRKKRFK</sequence>
<dbReference type="GO" id="GO:0005840">
    <property type="term" value="C:ribosome"/>
    <property type="evidence" value="ECO:0007669"/>
    <property type="project" value="UniProtKB-KW"/>
</dbReference>
<name>A0A2Z5ZBG5_9STRA</name>
<keyword evidence="1" id="KW-0687">Ribonucleoprotein</keyword>
<reference evidence="1" key="1">
    <citation type="submission" date="2018-02" db="EMBL/GenBank/DDBJ databases">
        <title>Evolution and diversity of non-photosynthetic diatom plastid genomes.</title>
        <authorList>
            <person name="Kamikawa R."/>
            <person name="Ishii K."/>
        </authorList>
    </citation>
    <scope>NUCLEOTIDE SEQUENCE</scope>
    <source>
        <strain evidence="1">NIES 3581</strain>
    </source>
</reference>
<evidence type="ECO:0000313" key="1">
    <source>
        <dbReference type="EMBL" id="BBC77767.1"/>
    </source>
</evidence>
<keyword evidence="1" id="KW-0689">Ribosomal protein</keyword>
<dbReference type="InterPro" id="IPR023591">
    <property type="entry name" value="Ribosomal_uS2_flav_dom_sf"/>
</dbReference>
<keyword evidence="1" id="KW-0496">Mitochondrion</keyword>
<geneLocation type="mitochondrion" evidence="1"/>